<dbReference type="EMBL" id="HBHU01000986">
    <property type="protein sequence ID" value="CAE0008654.1"/>
    <property type="molecule type" value="Transcribed_RNA"/>
</dbReference>
<dbReference type="AlphaFoldDB" id="A0A7S2YVS7"/>
<accession>A0A7S2YVS7</accession>
<dbReference type="SUPFAM" id="SSF53067">
    <property type="entry name" value="Actin-like ATPase domain"/>
    <property type="match status" value="1"/>
</dbReference>
<dbReference type="Pfam" id="PF00022">
    <property type="entry name" value="Actin"/>
    <property type="match status" value="1"/>
</dbReference>
<dbReference type="PANTHER" id="PTHR11937">
    <property type="entry name" value="ACTIN"/>
    <property type="match status" value="1"/>
</dbReference>
<sequence>MDCAVEYVLPDGLTIFRPRVKTAEDEKTLAKAFTNPRHAPQVARLTQERFMVPEVYFHPSDVGINQAGIAELAMQAVESLDPVLAPALLSNVLLVGGSSKFPGLAERFRTELRELSPADCEVKVWAEGPEAQKCAWRGGKGLVASGEYRSRAITKQEYQEHGADRVLAWKFY</sequence>
<evidence type="ECO:0000313" key="1">
    <source>
        <dbReference type="EMBL" id="CAE0008654.1"/>
    </source>
</evidence>
<protein>
    <recommendedName>
        <fullName evidence="2">Actin-related protein</fullName>
    </recommendedName>
</protein>
<dbReference type="FunFam" id="3.30.420.40:FF:000058">
    <property type="entry name" value="Putative actin-related protein 5"/>
    <property type="match status" value="1"/>
</dbReference>
<reference evidence="1" key="1">
    <citation type="submission" date="2021-01" db="EMBL/GenBank/DDBJ databases">
        <authorList>
            <person name="Corre E."/>
            <person name="Pelletier E."/>
            <person name="Niang G."/>
            <person name="Scheremetjew M."/>
            <person name="Finn R."/>
            <person name="Kale V."/>
            <person name="Holt S."/>
            <person name="Cochrane G."/>
            <person name="Meng A."/>
            <person name="Brown T."/>
            <person name="Cohen L."/>
        </authorList>
    </citation>
    <scope>NUCLEOTIDE SEQUENCE</scope>
    <source>
        <strain evidence="1">RCC856</strain>
    </source>
</reference>
<name>A0A7S2YVS7_9CHLO</name>
<evidence type="ECO:0008006" key="2">
    <source>
        <dbReference type="Google" id="ProtNLM"/>
    </source>
</evidence>
<proteinExistence type="predicted"/>
<gene>
    <name evidence="1" type="ORF">CLAU1311_LOCUS612</name>
</gene>
<dbReference type="InterPro" id="IPR043129">
    <property type="entry name" value="ATPase_NBD"/>
</dbReference>
<organism evidence="1">
    <name type="scientific">Chloropicon laureae</name>
    <dbReference type="NCBI Taxonomy" id="464258"/>
    <lineage>
        <taxon>Eukaryota</taxon>
        <taxon>Viridiplantae</taxon>
        <taxon>Chlorophyta</taxon>
        <taxon>Chloropicophyceae</taxon>
        <taxon>Chloropicales</taxon>
        <taxon>Chloropicaceae</taxon>
        <taxon>Chloropicon</taxon>
    </lineage>
</organism>
<dbReference type="InterPro" id="IPR004000">
    <property type="entry name" value="Actin"/>
</dbReference>
<dbReference type="Gene3D" id="3.30.420.40">
    <property type="match status" value="1"/>
</dbReference>